<comment type="subcellular location">
    <subcellularLocation>
        <location evidence="1">Membrane</location>
    </subcellularLocation>
</comment>
<evidence type="ECO:0000259" key="6">
    <source>
        <dbReference type="Pfam" id="PF04116"/>
    </source>
</evidence>
<dbReference type="InterPro" id="IPR006694">
    <property type="entry name" value="Fatty_acid_hydroxylase"/>
</dbReference>
<keyword evidence="7" id="KW-0560">Oxidoreductase</keyword>
<accession>A0ABV6SET7</accession>
<dbReference type="InterPro" id="IPR050307">
    <property type="entry name" value="Sterol_Desaturase_Related"/>
</dbReference>
<keyword evidence="3 5" id="KW-1133">Transmembrane helix</keyword>
<evidence type="ECO:0000256" key="5">
    <source>
        <dbReference type="SAM" id="Phobius"/>
    </source>
</evidence>
<keyword evidence="4 5" id="KW-0472">Membrane</keyword>
<evidence type="ECO:0000256" key="1">
    <source>
        <dbReference type="ARBA" id="ARBA00004370"/>
    </source>
</evidence>
<gene>
    <name evidence="7" type="ORF">ACFFF8_21630</name>
</gene>
<feature type="domain" description="Fatty acid hydroxylase" evidence="6">
    <location>
        <begin position="148"/>
        <end position="279"/>
    </location>
</feature>
<keyword evidence="2 5" id="KW-0812">Transmembrane</keyword>
<sequence>MDGVLVGKRLIGTQSPVTVGWENIPRVEGGPFKQLFFTWFQPTVLFGLLAFWYYAPNSIAKASTAIGIGIGFKVLLLTMEYFFPRYESWRLTWKEFTTDLFYVGLGYTALRLVDNYIGDGVMIEAIQHAFNWEKFSWFTGLPLLLQAFLIAFIFDFGQYWMHRGMHNWYPLWLTHSVHHYITQLNINKGAVGNPTELFLIGLGIGGFFDFLPRAAMLAGTFGMAISTYQHINVRFNTPRWWRFLFNTTEHHSVHHSRDYEASRSNYSNTFVFIDRIFGTCVDGEAELLGMEGGRRMSIREQMTYTFTEGWKTLKEKVRHQEPAAVPAE</sequence>
<feature type="transmembrane region" description="Helical" evidence="5">
    <location>
        <begin position="62"/>
        <end position="83"/>
    </location>
</feature>
<dbReference type="Proteomes" id="UP001589858">
    <property type="component" value="Unassembled WGS sequence"/>
</dbReference>
<dbReference type="EMBL" id="JBHLTM010000085">
    <property type="protein sequence ID" value="MFC0687192.1"/>
    <property type="molecule type" value="Genomic_DNA"/>
</dbReference>
<dbReference type="EC" id="1.-.-.-" evidence="7"/>
<proteinExistence type="predicted"/>
<evidence type="ECO:0000313" key="7">
    <source>
        <dbReference type="EMBL" id="MFC0687192.1"/>
    </source>
</evidence>
<evidence type="ECO:0000256" key="3">
    <source>
        <dbReference type="ARBA" id="ARBA00022989"/>
    </source>
</evidence>
<dbReference type="GO" id="GO:0016491">
    <property type="term" value="F:oxidoreductase activity"/>
    <property type="evidence" value="ECO:0007669"/>
    <property type="project" value="UniProtKB-KW"/>
</dbReference>
<evidence type="ECO:0000313" key="8">
    <source>
        <dbReference type="Proteomes" id="UP001589858"/>
    </source>
</evidence>
<feature type="transmembrane region" description="Helical" evidence="5">
    <location>
        <begin position="135"/>
        <end position="156"/>
    </location>
</feature>
<evidence type="ECO:0000256" key="2">
    <source>
        <dbReference type="ARBA" id="ARBA00022692"/>
    </source>
</evidence>
<reference evidence="7 8" key="1">
    <citation type="submission" date="2024-09" db="EMBL/GenBank/DDBJ databases">
        <authorList>
            <person name="Sun Q."/>
            <person name="Mori K."/>
        </authorList>
    </citation>
    <scope>NUCLEOTIDE SEQUENCE [LARGE SCALE GENOMIC DNA]</scope>
    <source>
        <strain evidence="7 8">CICC 11035S</strain>
    </source>
</reference>
<evidence type="ECO:0000256" key="4">
    <source>
        <dbReference type="ARBA" id="ARBA00023136"/>
    </source>
</evidence>
<organism evidence="7 8">
    <name type="scientific">Novosphingobium clariflavum</name>
    <dbReference type="NCBI Taxonomy" id="2029884"/>
    <lineage>
        <taxon>Bacteria</taxon>
        <taxon>Pseudomonadati</taxon>
        <taxon>Pseudomonadota</taxon>
        <taxon>Alphaproteobacteria</taxon>
        <taxon>Sphingomonadales</taxon>
        <taxon>Sphingomonadaceae</taxon>
        <taxon>Novosphingobium</taxon>
    </lineage>
</organism>
<feature type="transmembrane region" description="Helical" evidence="5">
    <location>
        <begin position="36"/>
        <end position="55"/>
    </location>
</feature>
<dbReference type="RefSeq" id="WP_267219746.1">
    <property type="nucleotide sequence ID" value="NZ_JAPCWC010000005.1"/>
</dbReference>
<name>A0ABV6SET7_9SPHN</name>
<dbReference type="PANTHER" id="PTHR11863">
    <property type="entry name" value="STEROL DESATURASE"/>
    <property type="match status" value="1"/>
</dbReference>
<keyword evidence="8" id="KW-1185">Reference proteome</keyword>
<comment type="caution">
    <text evidence="7">The sequence shown here is derived from an EMBL/GenBank/DDBJ whole genome shotgun (WGS) entry which is preliminary data.</text>
</comment>
<protein>
    <submittedName>
        <fullName evidence="7">Sterol desaturase family protein</fullName>
        <ecNumber evidence="7">1.-.-.-</ecNumber>
    </submittedName>
</protein>
<dbReference type="Pfam" id="PF04116">
    <property type="entry name" value="FA_hydroxylase"/>
    <property type="match status" value="1"/>
</dbReference>